<feature type="signal peptide" evidence="1">
    <location>
        <begin position="1"/>
        <end position="17"/>
    </location>
</feature>
<keyword evidence="1" id="KW-0732">Signal</keyword>
<feature type="chain" id="PRO_5040186668" evidence="1">
    <location>
        <begin position="18"/>
        <end position="257"/>
    </location>
</feature>
<proteinExistence type="predicted"/>
<accession>A0A9Q0S514</accession>
<dbReference type="EMBL" id="WJQU01000001">
    <property type="protein sequence ID" value="KAJ6645712.1"/>
    <property type="molecule type" value="Genomic_DNA"/>
</dbReference>
<keyword evidence="3" id="KW-1185">Reference proteome</keyword>
<evidence type="ECO:0000256" key="1">
    <source>
        <dbReference type="SAM" id="SignalP"/>
    </source>
</evidence>
<protein>
    <submittedName>
        <fullName evidence="2">Uncharacterized protein</fullName>
    </submittedName>
</protein>
<evidence type="ECO:0000313" key="2">
    <source>
        <dbReference type="EMBL" id="KAJ6645712.1"/>
    </source>
</evidence>
<comment type="caution">
    <text evidence="2">The sequence shown here is derived from an EMBL/GenBank/DDBJ whole genome shotgun (WGS) entry which is preliminary data.</text>
</comment>
<dbReference type="OrthoDB" id="7787989at2759"/>
<reference evidence="2" key="1">
    <citation type="submission" date="2022-07" db="EMBL/GenBank/DDBJ databases">
        <authorList>
            <person name="Trinca V."/>
            <person name="Uliana J.V.C."/>
            <person name="Torres T.T."/>
            <person name="Ward R.J."/>
            <person name="Monesi N."/>
        </authorList>
    </citation>
    <scope>NUCLEOTIDE SEQUENCE</scope>
    <source>
        <strain evidence="2">HSMRA1968</strain>
        <tissue evidence="2">Whole embryos</tissue>
    </source>
</reference>
<dbReference type="Proteomes" id="UP001151699">
    <property type="component" value="Chromosome A"/>
</dbReference>
<dbReference type="AlphaFoldDB" id="A0A9Q0S514"/>
<sequence>MYLSVILVIIKLSVCVADTHSWGGQVDYNTHRLYERELINDANSVPKDYVIIYKYYGAHYKPVAYIEINVNTQSSGYIRMRRGMQDAYFGEREDRQIFHGRVEIRDALNVTATLTIYGMGMLYMPSMGLRKLESTKSLTFIHVKDARKNGIAKPFTRNAIGTRREGDELLYFESRNVANNSNFPSRAFDYVGHDEYITYVGFSFNSPTAMVMVNTTFVSEQEFNAVVYDLNREHFHAKMSVYGIKSSRRPYRFVGVI</sequence>
<evidence type="ECO:0000313" key="3">
    <source>
        <dbReference type="Proteomes" id="UP001151699"/>
    </source>
</evidence>
<gene>
    <name evidence="2" type="ORF">Bhyg_00920</name>
</gene>
<name>A0A9Q0S514_9DIPT</name>
<organism evidence="2 3">
    <name type="scientific">Pseudolycoriella hygida</name>
    <dbReference type="NCBI Taxonomy" id="35572"/>
    <lineage>
        <taxon>Eukaryota</taxon>
        <taxon>Metazoa</taxon>
        <taxon>Ecdysozoa</taxon>
        <taxon>Arthropoda</taxon>
        <taxon>Hexapoda</taxon>
        <taxon>Insecta</taxon>
        <taxon>Pterygota</taxon>
        <taxon>Neoptera</taxon>
        <taxon>Endopterygota</taxon>
        <taxon>Diptera</taxon>
        <taxon>Nematocera</taxon>
        <taxon>Sciaroidea</taxon>
        <taxon>Sciaridae</taxon>
        <taxon>Pseudolycoriella</taxon>
    </lineage>
</organism>